<keyword evidence="1" id="KW-0812">Transmembrane</keyword>
<proteinExistence type="predicted"/>
<feature type="transmembrane region" description="Helical" evidence="1">
    <location>
        <begin position="61"/>
        <end position="84"/>
    </location>
</feature>
<organism evidence="2 3">
    <name type="scientific">Candidatus Vampirococcus lugosii</name>
    <dbReference type="NCBI Taxonomy" id="2789015"/>
    <lineage>
        <taxon>Bacteria</taxon>
        <taxon>Candidatus Absconditibacteriota</taxon>
        <taxon>Vampirococcus</taxon>
    </lineage>
</organism>
<name>A0ABS5QPA4_9BACT</name>
<sequence>MATLYLILTNLNALFSLVIFIIAILEFIDYEYPNRKKVKATIDKHLDPLLKKFNIKLEEKFKYFLLLLIPVIIGIIILILSSIIY</sequence>
<gene>
    <name evidence="2" type="ORF">VAMP_6856n100</name>
</gene>
<accession>A0ABS5QPA4</accession>
<comment type="caution">
    <text evidence="2">The sequence shown here is derived from an EMBL/GenBank/DDBJ whole genome shotgun (WGS) entry which is preliminary data.</text>
</comment>
<evidence type="ECO:0000313" key="3">
    <source>
        <dbReference type="Proteomes" id="UP000680365"/>
    </source>
</evidence>
<protein>
    <submittedName>
        <fullName evidence="2">Uncharacterized protein</fullName>
    </submittedName>
</protein>
<reference evidence="2 3" key="1">
    <citation type="journal article" date="2021" name="Nat. Commun.">
        <title>Reductive evolution and unique predatory mode in the CPR bacterium Vampirococcus lugosii.</title>
        <authorList>
            <person name="Moreira D."/>
            <person name="Zivanovic Y."/>
            <person name="Lopez-Archilla A.I."/>
            <person name="Iniesto M."/>
            <person name="Lopez-Garcia P."/>
        </authorList>
    </citation>
    <scope>NUCLEOTIDE SEQUENCE [LARGE SCALE GENOMIC DNA]</scope>
    <source>
        <strain evidence="2">Chiprana</strain>
    </source>
</reference>
<evidence type="ECO:0000256" key="1">
    <source>
        <dbReference type="SAM" id="Phobius"/>
    </source>
</evidence>
<keyword evidence="1" id="KW-0472">Membrane</keyword>
<dbReference type="EMBL" id="JAEDAM010000097">
    <property type="protein sequence ID" value="MBS8122438.1"/>
    <property type="molecule type" value="Genomic_DNA"/>
</dbReference>
<keyword evidence="1" id="KW-1133">Transmembrane helix</keyword>
<feature type="transmembrane region" description="Helical" evidence="1">
    <location>
        <begin position="6"/>
        <end position="28"/>
    </location>
</feature>
<dbReference type="RefSeq" id="WP_213349869.1">
    <property type="nucleotide sequence ID" value="NZ_JAEDAM010000097.1"/>
</dbReference>
<keyword evidence="3" id="KW-1185">Reference proteome</keyword>
<dbReference type="Proteomes" id="UP000680365">
    <property type="component" value="Unassembled WGS sequence"/>
</dbReference>
<evidence type="ECO:0000313" key="2">
    <source>
        <dbReference type="EMBL" id="MBS8122438.1"/>
    </source>
</evidence>